<gene>
    <name evidence="2" type="ORF">DFH07DRAFT_502005</name>
</gene>
<dbReference type="SUPFAM" id="SSF51735">
    <property type="entry name" value="NAD(P)-binding Rossmann-fold domains"/>
    <property type="match status" value="1"/>
</dbReference>
<dbReference type="PANTHER" id="PTHR11695:SF294">
    <property type="entry name" value="RETICULON-4-INTERACTING PROTEIN 1, MITOCHONDRIAL"/>
    <property type="match status" value="1"/>
</dbReference>
<comment type="caution">
    <text evidence="2">The sequence shown here is derived from an EMBL/GenBank/DDBJ whole genome shotgun (WGS) entry which is preliminary data.</text>
</comment>
<sequence>MAPTFSAWFATKKGPPSVGFQLKTGLPIPDTLPKDHVLVKVQAIALNPYIYKMNIGLPNFVAKRPHVIERDMAGIVVNPNGTEFVAGDLVFGSNAGAMSEYMVIPSRSLVLQPPNVTPLEAAGLAIVTLTANQALKDLQVKAGQTVFINGGSSAVGLSAIQIAKSLGCNVVATASARNKDVLLNLGVDEFIDYTRAPLVEQLAKRDSPPFDAVFDAVGLKDPALYLNCPSYLAPRGMYVSAGGFPGSRKDLAGVLRQVFSGKLLPTWLGGVPRKFGFVTCPSAKKDFEEVRTLVAEGAVKPIVDSVHSFDRAGVMAAYDKLMTNRAVGKVVIKIEDSTDKA</sequence>
<dbReference type="InterPro" id="IPR011032">
    <property type="entry name" value="GroES-like_sf"/>
</dbReference>
<reference evidence="2" key="1">
    <citation type="submission" date="2023-03" db="EMBL/GenBank/DDBJ databases">
        <title>Massive genome expansion in bonnet fungi (Mycena s.s.) driven by repeated elements and novel gene families across ecological guilds.</title>
        <authorList>
            <consortium name="Lawrence Berkeley National Laboratory"/>
            <person name="Harder C.B."/>
            <person name="Miyauchi S."/>
            <person name="Viragh M."/>
            <person name="Kuo A."/>
            <person name="Thoen E."/>
            <person name="Andreopoulos B."/>
            <person name="Lu D."/>
            <person name="Skrede I."/>
            <person name="Drula E."/>
            <person name="Henrissat B."/>
            <person name="Morin E."/>
            <person name="Kohler A."/>
            <person name="Barry K."/>
            <person name="LaButti K."/>
            <person name="Morin E."/>
            <person name="Salamov A."/>
            <person name="Lipzen A."/>
            <person name="Mereny Z."/>
            <person name="Hegedus B."/>
            <person name="Baldrian P."/>
            <person name="Stursova M."/>
            <person name="Weitz H."/>
            <person name="Taylor A."/>
            <person name="Grigoriev I.V."/>
            <person name="Nagy L.G."/>
            <person name="Martin F."/>
            <person name="Kauserud H."/>
        </authorList>
    </citation>
    <scope>NUCLEOTIDE SEQUENCE</scope>
    <source>
        <strain evidence="2">CBHHK188m</strain>
    </source>
</reference>
<dbReference type="InterPro" id="IPR050700">
    <property type="entry name" value="YIM1/Zinc_Alcohol_DH_Fams"/>
</dbReference>
<accession>A0AAD7NCE3</accession>
<dbReference type="InterPro" id="IPR013154">
    <property type="entry name" value="ADH-like_N"/>
</dbReference>
<dbReference type="InterPro" id="IPR036291">
    <property type="entry name" value="NAD(P)-bd_dom_sf"/>
</dbReference>
<proteinExistence type="predicted"/>
<dbReference type="CDD" id="cd08267">
    <property type="entry name" value="MDR1"/>
    <property type="match status" value="1"/>
</dbReference>
<evidence type="ECO:0000259" key="1">
    <source>
        <dbReference type="SMART" id="SM00829"/>
    </source>
</evidence>
<dbReference type="SMART" id="SM00829">
    <property type="entry name" value="PKS_ER"/>
    <property type="match status" value="1"/>
</dbReference>
<dbReference type="GO" id="GO:0016491">
    <property type="term" value="F:oxidoreductase activity"/>
    <property type="evidence" value="ECO:0007669"/>
    <property type="project" value="InterPro"/>
</dbReference>
<dbReference type="AlphaFoldDB" id="A0AAD7NCE3"/>
<dbReference type="Gene3D" id="3.40.50.720">
    <property type="entry name" value="NAD(P)-binding Rossmann-like Domain"/>
    <property type="match status" value="1"/>
</dbReference>
<keyword evidence="3" id="KW-1185">Reference proteome</keyword>
<name>A0AAD7NCE3_9AGAR</name>
<dbReference type="GO" id="GO:0005739">
    <property type="term" value="C:mitochondrion"/>
    <property type="evidence" value="ECO:0007669"/>
    <property type="project" value="TreeGrafter"/>
</dbReference>
<dbReference type="SUPFAM" id="SSF50129">
    <property type="entry name" value="GroES-like"/>
    <property type="match status" value="1"/>
</dbReference>
<organism evidence="2 3">
    <name type="scientific">Mycena maculata</name>
    <dbReference type="NCBI Taxonomy" id="230809"/>
    <lineage>
        <taxon>Eukaryota</taxon>
        <taxon>Fungi</taxon>
        <taxon>Dikarya</taxon>
        <taxon>Basidiomycota</taxon>
        <taxon>Agaricomycotina</taxon>
        <taxon>Agaricomycetes</taxon>
        <taxon>Agaricomycetidae</taxon>
        <taxon>Agaricales</taxon>
        <taxon>Marasmiineae</taxon>
        <taxon>Mycenaceae</taxon>
        <taxon>Mycena</taxon>
    </lineage>
</organism>
<evidence type="ECO:0000313" key="3">
    <source>
        <dbReference type="Proteomes" id="UP001215280"/>
    </source>
</evidence>
<protein>
    <submittedName>
        <fullName evidence="2">NAD(P)-binding protein</fullName>
    </submittedName>
</protein>
<evidence type="ECO:0000313" key="2">
    <source>
        <dbReference type="EMBL" id="KAJ7754363.1"/>
    </source>
</evidence>
<dbReference type="Pfam" id="PF08240">
    <property type="entry name" value="ADH_N"/>
    <property type="match status" value="1"/>
</dbReference>
<dbReference type="Proteomes" id="UP001215280">
    <property type="component" value="Unassembled WGS sequence"/>
</dbReference>
<dbReference type="PANTHER" id="PTHR11695">
    <property type="entry name" value="ALCOHOL DEHYDROGENASE RELATED"/>
    <property type="match status" value="1"/>
</dbReference>
<dbReference type="Pfam" id="PF13602">
    <property type="entry name" value="ADH_zinc_N_2"/>
    <property type="match status" value="1"/>
</dbReference>
<dbReference type="Gene3D" id="3.90.180.10">
    <property type="entry name" value="Medium-chain alcohol dehydrogenases, catalytic domain"/>
    <property type="match status" value="1"/>
</dbReference>
<feature type="domain" description="Enoyl reductase (ER)" evidence="1">
    <location>
        <begin position="19"/>
        <end position="332"/>
    </location>
</feature>
<dbReference type="EMBL" id="JARJLG010000067">
    <property type="protein sequence ID" value="KAJ7754363.1"/>
    <property type="molecule type" value="Genomic_DNA"/>
</dbReference>
<dbReference type="InterPro" id="IPR020843">
    <property type="entry name" value="ER"/>
</dbReference>